<keyword evidence="2" id="KW-1185">Reference proteome</keyword>
<gene>
    <name evidence="1" type="ordered locus">AM1_3363</name>
</gene>
<dbReference type="AlphaFoldDB" id="B0C010"/>
<reference evidence="1 2" key="1">
    <citation type="journal article" date="2008" name="Proc. Natl. Acad. Sci. U.S.A.">
        <title>Niche adaptation and genome expansion in the chlorophyll d-producing cyanobacterium Acaryochloris marina.</title>
        <authorList>
            <person name="Swingley W.D."/>
            <person name="Chen M."/>
            <person name="Cheung P.C."/>
            <person name="Conrad A.L."/>
            <person name="Dejesa L.C."/>
            <person name="Hao J."/>
            <person name="Honchak B.M."/>
            <person name="Karbach L.E."/>
            <person name="Kurdoglu A."/>
            <person name="Lahiri S."/>
            <person name="Mastrian S.D."/>
            <person name="Miyashita H."/>
            <person name="Page L."/>
            <person name="Ramakrishna P."/>
            <person name="Satoh S."/>
            <person name="Sattley W.M."/>
            <person name="Shimada Y."/>
            <person name="Taylor H.L."/>
            <person name="Tomo T."/>
            <person name="Tsuchiya T."/>
            <person name="Wang Z.T."/>
            <person name="Raymond J."/>
            <person name="Mimuro M."/>
            <person name="Blankenship R.E."/>
            <person name="Touchman J.W."/>
        </authorList>
    </citation>
    <scope>NUCLEOTIDE SEQUENCE [LARGE SCALE GENOMIC DNA]</scope>
    <source>
        <strain evidence="2">MBIC 11017</strain>
    </source>
</reference>
<proteinExistence type="predicted"/>
<dbReference type="Proteomes" id="UP000000268">
    <property type="component" value="Chromosome"/>
</dbReference>
<accession>B0C010</accession>
<dbReference type="HOGENOM" id="CLU_3283117_0_0_3"/>
<protein>
    <submittedName>
        <fullName evidence="1">Uncharacterized protein</fullName>
    </submittedName>
</protein>
<dbReference type="STRING" id="329726.AM1_3363"/>
<name>B0C010_ACAM1</name>
<organism evidence="1 2">
    <name type="scientific">Acaryochloris marina (strain MBIC 11017)</name>
    <dbReference type="NCBI Taxonomy" id="329726"/>
    <lineage>
        <taxon>Bacteria</taxon>
        <taxon>Bacillati</taxon>
        <taxon>Cyanobacteriota</taxon>
        <taxon>Cyanophyceae</taxon>
        <taxon>Acaryochloridales</taxon>
        <taxon>Acaryochloridaceae</taxon>
        <taxon>Acaryochloris</taxon>
    </lineage>
</organism>
<dbReference type="EMBL" id="CP000828">
    <property type="protein sequence ID" value="ABW28357.1"/>
    <property type="molecule type" value="Genomic_DNA"/>
</dbReference>
<sequence>MAIPYLRHWVMLAETMRTKCLEYTQCLIFSNDLPYRGFNL</sequence>
<evidence type="ECO:0000313" key="2">
    <source>
        <dbReference type="Proteomes" id="UP000000268"/>
    </source>
</evidence>
<dbReference type="KEGG" id="amr:AM1_3363"/>
<evidence type="ECO:0000313" key="1">
    <source>
        <dbReference type="EMBL" id="ABW28357.1"/>
    </source>
</evidence>